<name>N6WP54_9GAMM</name>
<dbReference type="Proteomes" id="UP000013165">
    <property type="component" value="Unassembled WGS sequence"/>
</dbReference>
<protein>
    <submittedName>
        <fullName evidence="1">Uncharacterized protein</fullName>
    </submittedName>
</protein>
<gene>
    <name evidence="1" type="ORF">J057_15555</name>
</gene>
<accession>N6WP54</accession>
<keyword evidence="2" id="KW-1185">Reference proteome</keyword>
<proteinExistence type="predicted"/>
<dbReference type="OrthoDB" id="6370864at2"/>
<sequence length="65" mass="7181">METDQSSIQIKPGKGLWMAQHSGPHTSELIELFGSDRLPTAFDSSTPKEKVIAALRKRNPGFRVS</sequence>
<dbReference type="RefSeq" id="WP_004581057.1">
    <property type="nucleotide sequence ID" value="NZ_AP028878.1"/>
</dbReference>
<dbReference type="AlphaFoldDB" id="N6WP54"/>
<dbReference type="PATRIC" id="fig|626887.3.peg.3107"/>
<evidence type="ECO:0000313" key="1">
    <source>
        <dbReference type="EMBL" id="ENO12827.1"/>
    </source>
</evidence>
<organism evidence="1 2">
    <name type="scientific">Marinobacter nanhaiticus D15-8W</name>
    <dbReference type="NCBI Taxonomy" id="626887"/>
    <lineage>
        <taxon>Bacteria</taxon>
        <taxon>Pseudomonadati</taxon>
        <taxon>Pseudomonadota</taxon>
        <taxon>Gammaproteobacteria</taxon>
        <taxon>Pseudomonadales</taxon>
        <taxon>Marinobacteraceae</taxon>
        <taxon>Marinobacter</taxon>
    </lineage>
</organism>
<dbReference type="HOGENOM" id="CLU_2844731_0_0_6"/>
<dbReference type="EMBL" id="APLQ01000014">
    <property type="protein sequence ID" value="ENO12827.1"/>
    <property type="molecule type" value="Genomic_DNA"/>
</dbReference>
<comment type="caution">
    <text evidence="1">The sequence shown here is derived from an EMBL/GenBank/DDBJ whole genome shotgun (WGS) entry which is preliminary data.</text>
</comment>
<evidence type="ECO:0000313" key="2">
    <source>
        <dbReference type="Proteomes" id="UP000013165"/>
    </source>
</evidence>
<reference evidence="1 2" key="1">
    <citation type="journal article" date="2013" name="Genome Announc.">
        <title>Genome Sequence of the Polycyclic Aromatic Hydrocarbon-Degrading Bacterium Strain Marinobacter nanhaiticus D15-8WT.</title>
        <authorList>
            <person name="Cui Z."/>
            <person name="Gao W."/>
            <person name="Li Q."/>
            <person name="Xu G."/>
            <person name="Zheng L."/>
        </authorList>
    </citation>
    <scope>NUCLEOTIDE SEQUENCE [LARGE SCALE GENOMIC DNA]</scope>
    <source>
        <strain evidence="1 2">D15-8W</strain>
    </source>
</reference>